<dbReference type="PANTHER" id="PTHR33055:SF13">
    <property type="entry name" value="TRANSPOSASE"/>
    <property type="match status" value="1"/>
</dbReference>
<feature type="coiled-coil region" evidence="1">
    <location>
        <begin position="253"/>
        <end position="283"/>
    </location>
</feature>
<name>A0A857DJN8_9FIRM</name>
<dbReference type="AlphaFoldDB" id="A0A857DJN8"/>
<evidence type="ECO:0000259" key="3">
    <source>
        <dbReference type="Pfam" id="PF02371"/>
    </source>
</evidence>
<dbReference type="Pfam" id="PF01548">
    <property type="entry name" value="DEDD_Tnp_IS110"/>
    <property type="match status" value="1"/>
</dbReference>
<dbReference type="NCBIfam" id="NF033542">
    <property type="entry name" value="transpos_IS110"/>
    <property type="match status" value="1"/>
</dbReference>
<dbReference type="Pfam" id="PF02371">
    <property type="entry name" value="Transposase_20"/>
    <property type="match status" value="1"/>
</dbReference>
<dbReference type="EMBL" id="CP046996">
    <property type="protein sequence ID" value="QHA00575.1"/>
    <property type="molecule type" value="Genomic_DNA"/>
</dbReference>
<dbReference type="GO" id="GO:0004803">
    <property type="term" value="F:transposase activity"/>
    <property type="evidence" value="ECO:0007669"/>
    <property type="project" value="InterPro"/>
</dbReference>
<dbReference type="Proteomes" id="UP000430508">
    <property type="component" value="Chromosome"/>
</dbReference>
<dbReference type="InterPro" id="IPR003346">
    <property type="entry name" value="Transposase_20"/>
</dbReference>
<dbReference type="InterPro" id="IPR047650">
    <property type="entry name" value="Transpos_IS110"/>
</dbReference>
<evidence type="ECO:0000256" key="1">
    <source>
        <dbReference type="SAM" id="Coils"/>
    </source>
</evidence>
<feature type="domain" description="Transposase IS116/IS110/IS902 C-terminal" evidence="3">
    <location>
        <begin position="288"/>
        <end position="373"/>
    </location>
</feature>
<accession>A0A857DJN8</accession>
<reference evidence="4 5" key="1">
    <citation type="submission" date="2019-12" db="EMBL/GenBank/DDBJ databases">
        <title>Sequence classification of anaerobic respiratory reductive dehalogenases: First we see many, then we see few.</title>
        <authorList>
            <person name="Molenda O."/>
            <person name="Puentes Jacome L.A."/>
            <person name="Cao X."/>
            <person name="Nesbo C.L."/>
            <person name="Tang S."/>
            <person name="Morson N."/>
            <person name="Patron J."/>
            <person name="Lomheim L."/>
            <person name="Wishart D.S."/>
            <person name="Edwards E.A."/>
        </authorList>
    </citation>
    <scope>NUCLEOTIDE SEQUENCE [LARGE SCALE GENOMIC DNA]</scope>
    <source>
        <strain evidence="4 5">12DCA</strain>
    </source>
</reference>
<proteinExistence type="predicted"/>
<evidence type="ECO:0000313" key="5">
    <source>
        <dbReference type="Proteomes" id="UP000430508"/>
    </source>
</evidence>
<gene>
    <name evidence="4" type="ORF">GQ588_07995</name>
</gene>
<dbReference type="InterPro" id="IPR002525">
    <property type="entry name" value="Transp_IS110-like_N"/>
</dbReference>
<organism evidence="4 5">
    <name type="scientific">Dehalobacter restrictus</name>
    <dbReference type="NCBI Taxonomy" id="55583"/>
    <lineage>
        <taxon>Bacteria</taxon>
        <taxon>Bacillati</taxon>
        <taxon>Bacillota</taxon>
        <taxon>Clostridia</taxon>
        <taxon>Eubacteriales</taxon>
        <taxon>Desulfitobacteriaceae</taxon>
        <taxon>Dehalobacter</taxon>
    </lineage>
</organism>
<dbReference type="RefSeq" id="WP_019226861.1">
    <property type="nucleotide sequence ID" value="NZ_CP046996.1"/>
</dbReference>
<keyword evidence="1" id="KW-0175">Coiled coil</keyword>
<sequence length="429" mass="48277">MKNRNNQKLEAITPKTLIVGVDIAKETQWARFVDYRGIELGKALKFQNDKTGFETILASIEVICKNKRLDDVIVGMEPTGHYWKPLANYLLMHEVKVVMVNPYHTKKAKELDDNSQTKSDKKDALTIAKLVRDGRYYEVYMPQDIFAELRVLANARISLMKRHNALKNTITAVMDEYFPEMKLVFKSPLNGKASMQILKTCPFPSLILELGVEGVLVEIKKVVKKTVGRKKAQQLVEAAQNSIGVSYGTASSKLKLELMIEELELLTKQLEQVENTMELALAATGIGEIILSIPGIGVVTAASFLGEIGDPMRFNHPRQISKMAGYNLVEDSSGKSRSGTAISKRGRKNLRSILYLMDMTMVAVNKEMKELYQYLKTRETNPLKKKQALVVISKKVITVIYNLVKKQTEYKAELVLGEYRKNQIGSQAA</sequence>
<feature type="domain" description="Transposase IS110-like N-terminal" evidence="2">
    <location>
        <begin position="19"/>
        <end position="179"/>
    </location>
</feature>
<dbReference type="PANTHER" id="PTHR33055">
    <property type="entry name" value="TRANSPOSASE FOR INSERTION SEQUENCE ELEMENT IS1111A"/>
    <property type="match status" value="1"/>
</dbReference>
<evidence type="ECO:0000313" key="4">
    <source>
        <dbReference type="EMBL" id="QHA00575.1"/>
    </source>
</evidence>
<dbReference type="GO" id="GO:0006313">
    <property type="term" value="P:DNA transposition"/>
    <property type="evidence" value="ECO:0007669"/>
    <property type="project" value="InterPro"/>
</dbReference>
<evidence type="ECO:0000259" key="2">
    <source>
        <dbReference type="Pfam" id="PF01548"/>
    </source>
</evidence>
<dbReference type="GO" id="GO:0003677">
    <property type="term" value="F:DNA binding"/>
    <property type="evidence" value="ECO:0007669"/>
    <property type="project" value="InterPro"/>
</dbReference>
<protein>
    <submittedName>
        <fullName evidence="4">IS110 family transposase</fullName>
    </submittedName>
</protein>